<dbReference type="OrthoDB" id="7465232at2"/>
<dbReference type="AlphaFoldDB" id="A0A219B6K3"/>
<keyword evidence="6" id="KW-1185">Reference proteome</keyword>
<protein>
    <recommendedName>
        <fullName evidence="4">HTH araC/xylS-type domain-containing protein</fullName>
    </recommendedName>
</protein>
<dbReference type="InterPro" id="IPR011051">
    <property type="entry name" value="RmlC_Cupin_sf"/>
</dbReference>
<evidence type="ECO:0000256" key="3">
    <source>
        <dbReference type="ARBA" id="ARBA00023163"/>
    </source>
</evidence>
<keyword evidence="2" id="KW-0238">DNA-binding</keyword>
<dbReference type="Pfam" id="PF12833">
    <property type="entry name" value="HTH_18"/>
    <property type="match status" value="1"/>
</dbReference>
<dbReference type="SUPFAM" id="SSF46689">
    <property type="entry name" value="Homeodomain-like"/>
    <property type="match status" value="1"/>
</dbReference>
<dbReference type="PROSITE" id="PS01124">
    <property type="entry name" value="HTH_ARAC_FAMILY_2"/>
    <property type="match status" value="1"/>
</dbReference>
<accession>A0A219B6K3</accession>
<dbReference type="RefSeq" id="WP_088712511.1">
    <property type="nucleotide sequence ID" value="NZ_NFZT01000001.1"/>
</dbReference>
<keyword evidence="3" id="KW-0804">Transcription</keyword>
<keyword evidence="1" id="KW-0805">Transcription regulation</keyword>
<dbReference type="Gene3D" id="2.60.120.10">
    <property type="entry name" value="Jelly Rolls"/>
    <property type="match status" value="1"/>
</dbReference>
<evidence type="ECO:0000256" key="1">
    <source>
        <dbReference type="ARBA" id="ARBA00023015"/>
    </source>
</evidence>
<sequence length="241" mass="26172">MKKTETEWTGEIMLGVGWALLDAQVGDNRPHRHVAHQVSLALAGTVSVIGTATMDLAEGAAVLVPAGFEHSLQPSGAALRSLYVDPTFRGVRDLDRLTGLMTLTAVESNSLAAIRSSQDAQLWIETFLRKGAVTRIDHRLGPILDNLDPGTSPAELARILGISTTRLREISVRDFGVPTTKLLQWLQVQKAIEAFELSHNLAEAAAAGGFSDQAHFTRRLVEWFGVTPSRGLAKLKITTFR</sequence>
<dbReference type="SMART" id="SM00342">
    <property type="entry name" value="HTH_ARAC"/>
    <property type="match status" value="1"/>
</dbReference>
<dbReference type="InterPro" id="IPR009057">
    <property type="entry name" value="Homeodomain-like_sf"/>
</dbReference>
<dbReference type="GO" id="GO:0043565">
    <property type="term" value="F:sequence-specific DNA binding"/>
    <property type="evidence" value="ECO:0007669"/>
    <property type="project" value="InterPro"/>
</dbReference>
<evidence type="ECO:0000313" key="6">
    <source>
        <dbReference type="Proteomes" id="UP000198462"/>
    </source>
</evidence>
<name>A0A219B6K3_9SPHN</name>
<dbReference type="InterPro" id="IPR014710">
    <property type="entry name" value="RmlC-like_jellyroll"/>
</dbReference>
<dbReference type="SUPFAM" id="SSF51182">
    <property type="entry name" value="RmlC-like cupins"/>
    <property type="match status" value="1"/>
</dbReference>
<feature type="domain" description="HTH araC/xylS-type" evidence="4">
    <location>
        <begin position="137"/>
        <end position="234"/>
    </location>
</feature>
<dbReference type="InterPro" id="IPR050204">
    <property type="entry name" value="AraC_XylS_family_regulators"/>
</dbReference>
<evidence type="ECO:0000256" key="2">
    <source>
        <dbReference type="ARBA" id="ARBA00023125"/>
    </source>
</evidence>
<evidence type="ECO:0000259" key="4">
    <source>
        <dbReference type="PROSITE" id="PS01124"/>
    </source>
</evidence>
<evidence type="ECO:0000313" key="5">
    <source>
        <dbReference type="EMBL" id="OWV33783.1"/>
    </source>
</evidence>
<gene>
    <name evidence="5" type="ORF">B5C34_10120</name>
</gene>
<dbReference type="GO" id="GO:0003700">
    <property type="term" value="F:DNA-binding transcription factor activity"/>
    <property type="evidence" value="ECO:0007669"/>
    <property type="project" value="InterPro"/>
</dbReference>
<reference evidence="6" key="1">
    <citation type="submission" date="2017-05" db="EMBL/GenBank/DDBJ databases">
        <authorList>
            <person name="Lin X."/>
        </authorList>
    </citation>
    <scope>NUCLEOTIDE SEQUENCE [LARGE SCALE GENOMIC DNA]</scope>
    <source>
        <strain evidence="6">JLT2012</strain>
    </source>
</reference>
<dbReference type="PANTHER" id="PTHR46796">
    <property type="entry name" value="HTH-TYPE TRANSCRIPTIONAL ACTIVATOR RHAS-RELATED"/>
    <property type="match status" value="1"/>
</dbReference>
<dbReference type="Gene3D" id="1.10.10.60">
    <property type="entry name" value="Homeodomain-like"/>
    <property type="match status" value="1"/>
</dbReference>
<dbReference type="EMBL" id="NFZT01000001">
    <property type="protein sequence ID" value="OWV33783.1"/>
    <property type="molecule type" value="Genomic_DNA"/>
</dbReference>
<comment type="caution">
    <text evidence="5">The sequence shown here is derived from an EMBL/GenBank/DDBJ whole genome shotgun (WGS) entry which is preliminary data.</text>
</comment>
<dbReference type="InterPro" id="IPR018060">
    <property type="entry name" value="HTH_AraC"/>
</dbReference>
<organism evidence="5 6">
    <name type="scientific">Pacificimonas flava</name>
    <dbReference type="NCBI Taxonomy" id="1234595"/>
    <lineage>
        <taxon>Bacteria</taxon>
        <taxon>Pseudomonadati</taxon>
        <taxon>Pseudomonadota</taxon>
        <taxon>Alphaproteobacteria</taxon>
        <taxon>Sphingomonadales</taxon>
        <taxon>Sphingosinicellaceae</taxon>
        <taxon>Pacificimonas</taxon>
    </lineage>
</organism>
<dbReference type="Proteomes" id="UP000198462">
    <property type="component" value="Unassembled WGS sequence"/>
</dbReference>
<proteinExistence type="predicted"/>